<dbReference type="EMBL" id="UINC01209832">
    <property type="protein sequence ID" value="SVE33020.1"/>
    <property type="molecule type" value="Genomic_DNA"/>
</dbReference>
<sequence>MRFGCDVETGEIENTGVYDHTGNIGELLTEGMMRVAVKLIK</sequence>
<proteinExistence type="predicted"/>
<dbReference type="AlphaFoldDB" id="A0A383CLU6"/>
<protein>
    <submittedName>
        <fullName evidence="1">Uncharacterized protein</fullName>
    </submittedName>
</protein>
<gene>
    <name evidence="1" type="ORF">METZ01_LOCUS485874</name>
</gene>
<evidence type="ECO:0000313" key="1">
    <source>
        <dbReference type="EMBL" id="SVE33020.1"/>
    </source>
</evidence>
<name>A0A383CLU6_9ZZZZ</name>
<reference evidence="1" key="1">
    <citation type="submission" date="2018-05" db="EMBL/GenBank/DDBJ databases">
        <authorList>
            <person name="Lanie J.A."/>
            <person name="Ng W.-L."/>
            <person name="Kazmierczak K.M."/>
            <person name="Andrzejewski T.M."/>
            <person name="Davidsen T.M."/>
            <person name="Wayne K.J."/>
            <person name="Tettelin H."/>
            <person name="Glass J.I."/>
            <person name="Rusch D."/>
            <person name="Podicherti R."/>
            <person name="Tsui H.-C.T."/>
            <person name="Winkler M.E."/>
        </authorList>
    </citation>
    <scope>NUCLEOTIDE SEQUENCE</scope>
</reference>
<organism evidence="1">
    <name type="scientific">marine metagenome</name>
    <dbReference type="NCBI Taxonomy" id="408172"/>
    <lineage>
        <taxon>unclassified sequences</taxon>
        <taxon>metagenomes</taxon>
        <taxon>ecological metagenomes</taxon>
    </lineage>
</organism>
<accession>A0A383CLU6</accession>